<dbReference type="PANTHER" id="PTHR11748:SF114">
    <property type="entry name" value="ARYL-ALCOHOL OXIDASE VANILLYL-ALCOHOL OXIDASE (AFU_ORTHOLOGUE AFUA_3G09500)-RELATED"/>
    <property type="match status" value="1"/>
</dbReference>
<dbReference type="InterPro" id="IPR036318">
    <property type="entry name" value="FAD-bd_PCMH-like_sf"/>
</dbReference>
<reference evidence="4" key="1">
    <citation type="journal article" date="2023" name="Mol. Phylogenet. Evol.">
        <title>Genome-scale phylogeny and comparative genomics of the fungal order Sordariales.</title>
        <authorList>
            <person name="Hensen N."/>
            <person name="Bonometti L."/>
            <person name="Westerberg I."/>
            <person name="Brannstrom I.O."/>
            <person name="Guillou S."/>
            <person name="Cros-Aarteil S."/>
            <person name="Calhoun S."/>
            <person name="Haridas S."/>
            <person name="Kuo A."/>
            <person name="Mondo S."/>
            <person name="Pangilinan J."/>
            <person name="Riley R."/>
            <person name="LaButti K."/>
            <person name="Andreopoulos B."/>
            <person name="Lipzen A."/>
            <person name="Chen C."/>
            <person name="Yan M."/>
            <person name="Daum C."/>
            <person name="Ng V."/>
            <person name="Clum A."/>
            <person name="Steindorff A."/>
            <person name="Ohm R.A."/>
            <person name="Martin F."/>
            <person name="Silar P."/>
            <person name="Natvig D.O."/>
            <person name="Lalanne C."/>
            <person name="Gautier V."/>
            <person name="Ament-Velasquez S.L."/>
            <person name="Kruys A."/>
            <person name="Hutchinson M.I."/>
            <person name="Powell A.J."/>
            <person name="Barry K."/>
            <person name="Miller A.N."/>
            <person name="Grigoriev I.V."/>
            <person name="Debuchy R."/>
            <person name="Gladieux P."/>
            <person name="Hiltunen Thoren M."/>
            <person name="Johannesson H."/>
        </authorList>
    </citation>
    <scope>NUCLEOTIDE SEQUENCE</scope>
    <source>
        <strain evidence="4">CBS 538.74</strain>
    </source>
</reference>
<dbReference type="GO" id="GO:0071949">
    <property type="term" value="F:FAD binding"/>
    <property type="evidence" value="ECO:0007669"/>
    <property type="project" value="InterPro"/>
</dbReference>
<dbReference type="SUPFAM" id="SSF55103">
    <property type="entry name" value="FAD-linked oxidases, C-terminal domain"/>
    <property type="match status" value="1"/>
</dbReference>
<comment type="caution">
    <text evidence="4">The sequence shown here is derived from an EMBL/GenBank/DDBJ whole genome shotgun (WGS) entry which is preliminary data.</text>
</comment>
<dbReference type="GO" id="GO:0004458">
    <property type="term" value="F:D-lactate dehydrogenase (cytochrome) activity"/>
    <property type="evidence" value="ECO:0007669"/>
    <property type="project" value="TreeGrafter"/>
</dbReference>
<dbReference type="PROSITE" id="PS51387">
    <property type="entry name" value="FAD_PCMH"/>
    <property type="match status" value="1"/>
</dbReference>
<feature type="domain" description="FAD-binding PCMH-type" evidence="3">
    <location>
        <begin position="58"/>
        <end position="244"/>
    </location>
</feature>
<dbReference type="GO" id="GO:0008720">
    <property type="term" value="F:D-lactate dehydrogenase (NAD+) activity"/>
    <property type="evidence" value="ECO:0007669"/>
    <property type="project" value="TreeGrafter"/>
</dbReference>
<dbReference type="InterPro" id="IPR016164">
    <property type="entry name" value="FAD-linked_Oxase-like_C"/>
</dbReference>
<reference evidence="4" key="2">
    <citation type="submission" date="2023-05" db="EMBL/GenBank/DDBJ databases">
        <authorList>
            <consortium name="Lawrence Berkeley National Laboratory"/>
            <person name="Steindorff A."/>
            <person name="Hensen N."/>
            <person name="Bonometti L."/>
            <person name="Westerberg I."/>
            <person name="Brannstrom I.O."/>
            <person name="Guillou S."/>
            <person name="Cros-Aarteil S."/>
            <person name="Calhoun S."/>
            <person name="Haridas S."/>
            <person name="Kuo A."/>
            <person name="Mondo S."/>
            <person name="Pangilinan J."/>
            <person name="Riley R."/>
            <person name="Labutti K."/>
            <person name="Andreopoulos B."/>
            <person name="Lipzen A."/>
            <person name="Chen C."/>
            <person name="Yanf M."/>
            <person name="Daum C."/>
            <person name="Ng V."/>
            <person name="Clum A."/>
            <person name="Ohm R."/>
            <person name="Martin F."/>
            <person name="Silar P."/>
            <person name="Natvig D."/>
            <person name="Lalanne C."/>
            <person name="Gautier V."/>
            <person name="Ament-Velasquez S.L."/>
            <person name="Kruys A."/>
            <person name="Hutchinson M.I."/>
            <person name="Powell A.J."/>
            <person name="Barry K."/>
            <person name="Miller A.N."/>
            <person name="Grigoriev I.V."/>
            <person name="Debuchy R."/>
            <person name="Gladieux P."/>
            <person name="Thoren M.H."/>
            <person name="Johannesson H."/>
        </authorList>
    </citation>
    <scope>NUCLEOTIDE SEQUENCE</scope>
    <source>
        <strain evidence="4">CBS 538.74</strain>
    </source>
</reference>
<evidence type="ECO:0000256" key="2">
    <source>
        <dbReference type="ARBA" id="ARBA00022827"/>
    </source>
</evidence>
<dbReference type="InterPro" id="IPR006094">
    <property type="entry name" value="Oxid_FAD_bind_N"/>
</dbReference>
<keyword evidence="2" id="KW-0274">FAD</keyword>
<dbReference type="GO" id="GO:1903457">
    <property type="term" value="P:lactate catabolic process"/>
    <property type="evidence" value="ECO:0007669"/>
    <property type="project" value="TreeGrafter"/>
</dbReference>
<sequence length="546" mass="60261">MSEKRTIPTGASEPQLGDFLRFAATIVGDENVSQDSSSGAPAGIEGSCSYGDPFPLGRTHTPGPAVRPATVDQVREVVRAANRFRVHLWTISQGKNLGYGGSAPVVDGSVVLDLHRMNKIIEINEEYAYAIVEPGVRFMDLYDEIQRRKLNLWLSVPAVGWGSVIGNTLERGIGYTPEAAHYKHQCGMEVVLPDGDLLRTGMGVVEDSKVWPLYSGGFGPGLDGLFFQSNYGVVTKMGIHMSPAPQAYTRILVEVPNESDLAPLTGAMTELMRQRIITNPPQLFNRLMLLIEAGRLQPDIVGPVLGKHATFTHHIPEDLVNSLADKSGLPAWRAGFALYGPPELHEPLLAIIKRRFESVNNAKLTSETFRAPPGEYLKGADVAPDFLPQNGVPSLDQIEPFSLDRENGLWHNCYSPVLPPSGRELLEWYLGAKKITAEHDLNFAADFHVFDRYVISINFIMFHPSAEGRLREVQKALMEHSKKLGYMEYRTHVSFMDETAANQTFNDRAFGRFTTLLKDAVDPNGVLAPGKQGIWNSGASREGRRT</sequence>
<dbReference type="InterPro" id="IPR016169">
    <property type="entry name" value="FAD-bd_PCMH_sub2"/>
</dbReference>
<dbReference type="Gene3D" id="1.10.45.10">
    <property type="entry name" value="Vanillyl-alcohol Oxidase, Chain A, domain 4"/>
    <property type="match status" value="1"/>
</dbReference>
<organism evidence="4 5">
    <name type="scientific">Chaetomidium leptoderma</name>
    <dbReference type="NCBI Taxonomy" id="669021"/>
    <lineage>
        <taxon>Eukaryota</taxon>
        <taxon>Fungi</taxon>
        <taxon>Dikarya</taxon>
        <taxon>Ascomycota</taxon>
        <taxon>Pezizomycotina</taxon>
        <taxon>Sordariomycetes</taxon>
        <taxon>Sordariomycetidae</taxon>
        <taxon>Sordariales</taxon>
        <taxon>Chaetomiaceae</taxon>
        <taxon>Chaetomidium</taxon>
    </lineage>
</organism>
<dbReference type="Proteomes" id="UP001302745">
    <property type="component" value="Unassembled WGS sequence"/>
</dbReference>
<dbReference type="PANTHER" id="PTHR11748">
    <property type="entry name" value="D-LACTATE DEHYDROGENASE"/>
    <property type="match status" value="1"/>
</dbReference>
<dbReference type="EMBL" id="MU857249">
    <property type="protein sequence ID" value="KAK4148835.1"/>
    <property type="molecule type" value="Genomic_DNA"/>
</dbReference>
<dbReference type="GO" id="GO:0005739">
    <property type="term" value="C:mitochondrion"/>
    <property type="evidence" value="ECO:0007669"/>
    <property type="project" value="TreeGrafter"/>
</dbReference>
<name>A0AAN6ZR86_9PEZI</name>
<proteinExistence type="predicted"/>
<dbReference type="AlphaFoldDB" id="A0AAN6ZR86"/>
<dbReference type="InterPro" id="IPR016167">
    <property type="entry name" value="FAD-bd_PCMH_sub1"/>
</dbReference>
<evidence type="ECO:0000259" key="3">
    <source>
        <dbReference type="PROSITE" id="PS51387"/>
    </source>
</evidence>
<gene>
    <name evidence="4" type="ORF">C8A00DRAFT_38578</name>
</gene>
<protein>
    <recommendedName>
        <fullName evidence="3">FAD-binding PCMH-type domain-containing protein</fullName>
    </recommendedName>
</protein>
<accession>A0AAN6ZR86</accession>
<dbReference type="InterPro" id="IPR016171">
    <property type="entry name" value="Vanillyl_alc_oxidase_C-sub2"/>
</dbReference>
<keyword evidence="5" id="KW-1185">Reference proteome</keyword>
<dbReference type="Gene3D" id="3.30.465.10">
    <property type="match status" value="1"/>
</dbReference>
<evidence type="ECO:0000313" key="5">
    <source>
        <dbReference type="Proteomes" id="UP001302745"/>
    </source>
</evidence>
<dbReference type="Gene3D" id="3.30.43.10">
    <property type="entry name" value="Uridine Diphospho-n-acetylenolpyruvylglucosamine Reductase, domain 2"/>
    <property type="match status" value="1"/>
</dbReference>
<keyword evidence="1" id="KW-0285">Flavoprotein</keyword>
<dbReference type="InterPro" id="IPR016166">
    <property type="entry name" value="FAD-bd_PCMH"/>
</dbReference>
<dbReference type="InterPro" id="IPR016170">
    <property type="entry name" value="Cytok_DH_C_sf"/>
</dbReference>
<dbReference type="Gene3D" id="3.40.462.10">
    <property type="entry name" value="FAD-linked oxidases, C-terminal domain"/>
    <property type="match status" value="1"/>
</dbReference>
<evidence type="ECO:0000256" key="1">
    <source>
        <dbReference type="ARBA" id="ARBA00022630"/>
    </source>
</evidence>
<dbReference type="Pfam" id="PF01565">
    <property type="entry name" value="FAD_binding_4"/>
    <property type="match status" value="1"/>
</dbReference>
<dbReference type="SUPFAM" id="SSF56176">
    <property type="entry name" value="FAD-binding/transporter-associated domain-like"/>
    <property type="match status" value="1"/>
</dbReference>
<evidence type="ECO:0000313" key="4">
    <source>
        <dbReference type="EMBL" id="KAK4148835.1"/>
    </source>
</evidence>